<dbReference type="RefSeq" id="WP_006430257.1">
    <property type="nucleotide sequence ID" value="NZ_AOID01000019.1"/>
</dbReference>
<evidence type="ECO:0000313" key="2">
    <source>
        <dbReference type="EMBL" id="ELY68895.1"/>
    </source>
</evidence>
<dbReference type="Pfam" id="PF01844">
    <property type="entry name" value="HNH"/>
    <property type="match status" value="1"/>
</dbReference>
<reference evidence="2 3" key="1">
    <citation type="journal article" date="2014" name="PLoS Genet.">
        <title>Phylogenetically driven sequencing of extremely halophilic archaea reveals strategies for static and dynamic osmo-response.</title>
        <authorList>
            <person name="Becker E.A."/>
            <person name="Seitzer P.M."/>
            <person name="Tritt A."/>
            <person name="Larsen D."/>
            <person name="Krusor M."/>
            <person name="Yao A.I."/>
            <person name="Wu D."/>
            <person name="Madern D."/>
            <person name="Eisen J.A."/>
            <person name="Darling A.E."/>
            <person name="Facciotti M.T."/>
        </authorList>
    </citation>
    <scope>NUCLEOTIDE SEQUENCE [LARGE SCALE GENOMIC DNA]</scope>
    <source>
        <strain evidence="2 3">JCM 10478</strain>
    </source>
</reference>
<protein>
    <submittedName>
        <fullName evidence="2">HNH-type endonuclease</fullName>
    </submittedName>
</protein>
<dbReference type="STRING" id="1227496.C489_05998"/>
<dbReference type="CDD" id="cd00085">
    <property type="entry name" value="HNHc"/>
    <property type="match status" value="1"/>
</dbReference>
<dbReference type="InterPro" id="IPR003615">
    <property type="entry name" value="HNH_nuc"/>
</dbReference>
<dbReference type="Gene3D" id="1.10.30.50">
    <property type="match status" value="1"/>
</dbReference>
<dbReference type="GO" id="GO:0008270">
    <property type="term" value="F:zinc ion binding"/>
    <property type="evidence" value="ECO:0007669"/>
    <property type="project" value="InterPro"/>
</dbReference>
<proteinExistence type="predicted"/>
<gene>
    <name evidence="2" type="ORF">C489_05998</name>
</gene>
<dbReference type="GO" id="GO:0004519">
    <property type="term" value="F:endonuclease activity"/>
    <property type="evidence" value="ECO:0007669"/>
    <property type="project" value="UniProtKB-KW"/>
</dbReference>
<accession>L9Y4A1</accession>
<organism evidence="2 3">
    <name type="scientific">Natrinema versiforme JCM 10478</name>
    <dbReference type="NCBI Taxonomy" id="1227496"/>
    <lineage>
        <taxon>Archaea</taxon>
        <taxon>Methanobacteriati</taxon>
        <taxon>Methanobacteriota</taxon>
        <taxon>Stenosarchaea group</taxon>
        <taxon>Halobacteria</taxon>
        <taxon>Halobacteriales</taxon>
        <taxon>Natrialbaceae</taxon>
        <taxon>Natrinema</taxon>
    </lineage>
</organism>
<keyword evidence="2" id="KW-0540">Nuclease</keyword>
<dbReference type="Pfam" id="PF25925">
    <property type="entry name" value="DUF7970"/>
    <property type="match status" value="1"/>
</dbReference>
<dbReference type="GO" id="GO:0003676">
    <property type="term" value="F:nucleic acid binding"/>
    <property type="evidence" value="ECO:0007669"/>
    <property type="project" value="InterPro"/>
</dbReference>
<comment type="caution">
    <text evidence="2">The sequence shown here is derived from an EMBL/GenBank/DDBJ whole genome shotgun (WGS) entry which is preliminary data.</text>
</comment>
<dbReference type="OrthoDB" id="206375at2157"/>
<dbReference type="PATRIC" id="fig|1227496.3.peg.1210"/>
<evidence type="ECO:0000259" key="1">
    <source>
        <dbReference type="SMART" id="SM00507"/>
    </source>
</evidence>
<dbReference type="InterPro" id="IPR058276">
    <property type="entry name" value="DUF7970"/>
</dbReference>
<keyword evidence="2" id="KW-0378">Hydrolase</keyword>
<dbReference type="InterPro" id="IPR002711">
    <property type="entry name" value="HNH"/>
</dbReference>
<evidence type="ECO:0000313" key="3">
    <source>
        <dbReference type="Proteomes" id="UP000011632"/>
    </source>
</evidence>
<sequence>MAMNKSDYRERCLEAKGEQCTICDATESIIVHHIDGDRENNDLDNLTPVCRSCHNRIHGNHPDYREWYEKLEGEAGPAFAQAEALQKPIYIREEAWNEYDDSLALDVRKKLYDMDFRDYDRRELHEATLLVAAEHPELIVEKFLKIRGEL</sequence>
<dbReference type="AlphaFoldDB" id="L9Y4A1"/>
<name>L9Y4A1_9EURY</name>
<dbReference type="Proteomes" id="UP000011632">
    <property type="component" value="Unassembled WGS sequence"/>
</dbReference>
<dbReference type="SMART" id="SM00507">
    <property type="entry name" value="HNHc"/>
    <property type="match status" value="1"/>
</dbReference>
<dbReference type="EMBL" id="AOID01000019">
    <property type="protein sequence ID" value="ELY68895.1"/>
    <property type="molecule type" value="Genomic_DNA"/>
</dbReference>
<feature type="domain" description="HNH nuclease" evidence="1">
    <location>
        <begin position="7"/>
        <end position="55"/>
    </location>
</feature>
<keyword evidence="3" id="KW-1185">Reference proteome</keyword>
<keyword evidence="2" id="KW-0255">Endonuclease</keyword>